<dbReference type="CDD" id="cd05233">
    <property type="entry name" value="SDR_c"/>
    <property type="match status" value="1"/>
</dbReference>
<dbReference type="InterPro" id="IPR002347">
    <property type="entry name" value="SDR_fam"/>
</dbReference>
<reference evidence="3" key="1">
    <citation type="journal article" date="2022" name="bioRxiv">
        <title>Discovery and biosynthetic assessment of Streptomyces ortus sp nov. isolated from a deep-sea sponge.</title>
        <authorList>
            <person name="Williams S.E."/>
        </authorList>
    </citation>
    <scope>NUCLEOTIDE SEQUENCE</scope>
    <source>
        <strain evidence="3">A15ISP2-DRY2</strain>
    </source>
</reference>
<dbReference type="PANTHER" id="PTHR24321:SF8">
    <property type="entry name" value="ESTRADIOL 17-BETA-DEHYDROGENASE 8-RELATED"/>
    <property type="match status" value="1"/>
</dbReference>
<organism evidence="3 4">
    <name type="scientific">Streptomyces ortus</name>
    <dbReference type="NCBI Taxonomy" id="2867268"/>
    <lineage>
        <taxon>Bacteria</taxon>
        <taxon>Bacillati</taxon>
        <taxon>Actinomycetota</taxon>
        <taxon>Actinomycetes</taxon>
        <taxon>Kitasatosporales</taxon>
        <taxon>Streptomycetaceae</taxon>
        <taxon>Streptomyces</taxon>
    </lineage>
</organism>
<dbReference type="Gene3D" id="3.40.50.720">
    <property type="entry name" value="NAD(P)-binding Rossmann-like Domain"/>
    <property type="match status" value="1"/>
</dbReference>
<comment type="caution">
    <text evidence="3">The sequence shown here is derived from an EMBL/GenBank/DDBJ whole genome shotgun (WGS) entry which is preliminary data.</text>
</comment>
<dbReference type="EMBL" id="JAIFZO010000002">
    <property type="protein sequence ID" value="MCX4238856.1"/>
    <property type="molecule type" value="Genomic_DNA"/>
</dbReference>
<dbReference type="InterPro" id="IPR020904">
    <property type="entry name" value="Sc_DH/Rdtase_CS"/>
</dbReference>
<evidence type="ECO:0000313" key="4">
    <source>
        <dbReference type="Proteomes" id="UP001165590"/>
    </source>
</evidence>
<name>A0ABT3VG30_9ACTN</name>
<dbReference type="InterPro" id="IPR036291">
    <property type="entry name" value="NAD(P)-bd_dom_sf"/>
</dbReference>
<dbReference type="RefSeq" id="WP_267031113.1">
    <property type="nucleotide sequence ID" value="NZ_JAIFZO010000002.1"/>
</dbReference>
<dbReference type="PROSITE" id="PS51257">
    <property type="entry name" value="PROKAR_LIPOPROTEIN"/>
    <property type="match status" value="1"/>
</dbReference>
<accession>A0ABT3VG30</accession>
<dbReference type="PROSITE" id="PS00061">
    <property type="entry name" value="ADH_SHORT"/>
    <property type="match status" value="1"/>
</dbReference>
<gene>
    <name evidence="3" type="ORF">K3769_40015</name>
</gene>
<dbReference type="SUPFAM" id="SSF51735">
    <property type="entry name" value="NAD(P)-binding Rossmann-fold domains"/>
    <property type="match status" value="1"/>
</dbReference>
<sequence length="249" mass="25539">MERFTGKIALITGGSSGIGAACVRQFTEEGATVVLVDRDTDGARTVAKTAPGRIHVVEGDVTHSKTWHTVGGLLHRLGGLDIAVNNAGVLGELAPLHALTADSFRHVVDVNLYGVVHAMRCEIPVMTGSGGGVIINMASVGAVSGFAGASPYCAAKHAVLGLTRSTALEYAEAGIRVVAVAPGLIDTAVADGLPAEQREALLRQLADAQAMKRAGRPEDVAALTCFLASPAASFITGSLYPVDAGYLAR</sequence>
<comment type="similarity">
    <text evidence="1">Belongs to the short-chain dehydrogenases/reductases (SDR) family.</text>
</comment>
<keyword evidence="4" id="KW-1185">Reference proteome</keyword>
<dbReference type="PRINTS" id="PR00080">
    <property type="entry name" value="SDRFAMILY"/>
</dbReference>
<keyword evidence="2" id="KW-0560">Oxidoreductase</keyword>
<dbReference type="Pfam" id="PF13561">
    <property type="entry name" value="adh_short_C2"/>
    <property type="match status" value="1"/>
</dbReference>
<evidence type="ECO:0000256" key="2">
    <source>
        <dbReference type="ARBA" id="ARBA00023002"/>
    </source>
</evidence>
<dbReference type="PRINTS" id="PR00081">
    <property type="entry name" value="GDHRDH"/>
</dbReference>
<evidence type="ECO:0000256" key="1">
    <source>
        <dbReference type="ARBA" id="ARBA00006484"/>
    </source>
</evidence>
<dbReference type="Proteomes" id="UP001165590">
    <property type="component" value="Unassembled WGS sequence"/>
</dbReference>
<protein>
    <submittedName>
        <fullName evidence="3">SDR family oxidoreductase</fullName>
    </submittedName>
</protein>
<dbReference type="PANTHER" id="PTHR24321">
    <property type="entry name" value="DEHYDROGENASES, SHORT CHAIN"/>
    <property type="match status" value="1"/>
</dbReference>
<proteinExistence type="inferred from homology"/>
<evidence type="ECO:0000313" key="3">
    <source>
        <dbReference type="EMBL" id="MCX4238856.1"/>
    </source>
</evidence>